<dbReference type="EMBL" id="JAETXX010000001">
    <property type="protein sequence ID" value="MCF8713197.1"/>
    <property type="molecule type" value="Genomic_DNA"/>
</dbReference>
<reference evidence="1 2" key="1">
    <citation type="submission" date="2021-01" db="EMBL/GenBank/DDBJ databases">
        <title>Genome sequencing of Joostella atrarenae M1-2 (= KCTC 23194).</title>
        <authorList>
            <person name="Zakaria M.R."/>
            <person name="Lam M.Q."/>
            <person name="Chong C.S."/>
        </authorList>
    </citation>
    <scope>NUCLEOTIDE SEQUENCE [LARGE SCALE GENOMIC DNA]</scope>
    <source>
        <strain evidence="1 2">M1-2</strain>
    </source>
</reference>
<proteinExistence type="predicted"/>
<organism evidence="1 2">
    <name type="scientific">Joostella atrarenae</name>
    <dbReference type="NCBI Taxonomy" id="679257"/>
    <lineage>
        <taxon>Bacteria</taxon>
        <taxon>Pseudomonadati</taxon>
        <taxon>Bacteroidota</taxon>
        <taxon>Flavobacteriia</taxon>
        <taxon>Flavobacteriales</taxon>
        <taxon>Flavobacteriaceae</taxon>
        <taxon>Joostella</taxon>
    </lineage>
</organism>
<dbReference type="Proteomes" id="UP000829517">
    <property type="component" value="Unassembled WGS sequence"/>
</dbReference>
<gene>
    <name evidence="1" type="ORF">JM658_00005</name>
</gene>
<evidence type="ECO:0000313" key="2">
    <source>
        <dbReference type="Proteomes" id="UP000829517"/>
    </source>
</evidence>
<evidence type="ECO:0000313" key="1">
    <source>
        <dbReference type="EMBL" id="MCF8713197.1"/>
    </source>
</evidence>
<protein>
    <submittedName>
        <fullName evidence="1">Uncharacterized protein</fullName>
    </submittedName>
</protein>
<sequence>MKNSLGQRVKIQMGLDTEDERKKRVAREKKENASIHEYFDRIHAQNKKKRKPGISTDQFKSLFWKEDKEYFHRLNRPFVVDENNKHVLDLICKYFANDPEFETQCKGELRKGLLIYGPCGTGKSSLFDIVQNISRKYNLMQFWFTNTSVHNVVAQYNLEGEYVVEKYAKGKVHFDDLGTEKLANSWGVKEKLMGRILELRYNEFKRKGTRTFLTTNLSLYDLKKFYGEGAEDSRNRILSRLYEMFNMIPLEGEDRRF</sequence>
<dbReference type="RefSeq" id="WP_236957166.1">
    <property type="nucleotide sequence ID" value="NZ_JAETXX010000001.1"/>
</dbReference>
<dbReference type="InterPro" id="IPR027417">
    <property type="entry name" value="P-loop_NTPase"/>
</dbReference>
<accession>A0ABS9IYD8</accession>
<dbReference type="SUPFAM" id="SSF52540">
    <property type="entry name" value="P-loop containing nucleoside triphosphate hydrolases"/>
    <property type="match status" value="1"/>
</dbReference>
<keyword evidence="2" id="KW-1185">Reference proteome</keyword>
<name>A0ABS9IYD8_9FLAO</name>
<dbReference type="Gene3D" id="3.40.50.300">
    <property type="entry name" value="P-loop containing nucleotide triphosphate hydrolases"/>
    <property type="match status" value="1"/>
</dbReference>
<comment type="caution">
    <text evidence="1">The sequence shown here is derived from an EMBL/GenBank/DDBJ whole genome shotgun (WGS) entry which is preliminary data.</text>
</comment>